<protein>
    <submittedName>
        <fullName evidence="2">8-amino-3,8-dideoxy-alpha-D-manno-octulosonate transaminase</fullName>
        <ecNumber evidence="2">2.6.1.109</ecNumber>
    </submittedName>
</protein>
<dbReference type="RefSeq" id="WP_236291281.1">
    <property type="nucleotide sequence ID" value="NZ_CAKMMW010000020.1"/>
</dbReference>
<dbReference type="InterPro" id="IPR000653">
    <property type="entry name" value="DegT/StrS_aminotransferase"/>
</dbReference>
<gene>
    <name evidence="2" type="primary">kdnA_2</name>
    <name evidence="2" type="ORF">PAECIP111891_05168</name>
</gene>
<accession>A0ABN8H0Q5</accession>
<dbReference type="SUPFAM" id="SSF53383">
    <property type="entry name" value="PLP-dependent transferases"/>
    <property type="match status" value="1"/>
</dbReference>
<name>A0ABN8H0Q5_9BACL</name>
<proteinExistence type="inferred from homology"/>
<dbReference type="InterPro" id="IPR015421">
    <property type="entry name" value="PyrdxlP-dep_Trfase_major"/>
</dbReference>
<dbReference type="Gene3D" id="3.90.1150.10">
    <property type="entry name" value="Aspartate Aminotransferase, domain 1"/>
    <property type="match status" value="1"/>
</dbReference>
<evidence type="ECO:0000313" key="3">
    <source>
        <dbReference type="Proteomes" id="UP000838821"/>
    </source>
</evidence>
<keyword evidence="3" id="KW-1185">Reference proteome</keyword>
<reference evidence="2" key="1">
    <citation type="submission" date="2022-01" db="EMBL/GenBank/DDBJ databases">
        <authorList>
            <person name="Criscuolo A."/>
        </authorList>
    </citation>
    <scope>NUCLEOTIDE SEQUENCE</scope>
    <source>
        <strain evidence="2">CIP111891</strain>
    </source>
</reference>
<dbReference type="GO" id="GO:0008483">
    <property type="term" value="F:transaminase activity"/>
    <property type="evidence" value="ECO:0007669"/>
    <property type="project" value="UniProtKB-KW"/>
</dbReference>
<dbReference type="CDD" id="cd00616">
    <property type="entry name" value="AHBA_syn"/>
    <property type="match status" value="1"/>
</dbReference>
<keyword evidence="1" id="KW-0663">Pyridoxal phosphate</keyword>
<dbReference type="PANTHER" id="PTHR30244:SF34">
    <property type="entry name" value="DTDP-4-AMINO-4,6-DIDEOXYGALACTOSE TRANSAMINASE"/>
    <property type="match status" value="1"/>
</dbReference>
<dbReference type="Pfam" id="PF01041">
    <property type="entry name" value="DegT_DnrJ_EryC1"/>
    <property type="match status" value="1"/>
</dbReference>
<evidence type="ECO:0000313" key="2">
    <source>
        <dbReference type="EMBL" id="CAH1221381.1"/>
    </source>
</evidence>
<comment type="caution">
    <text evidence="2">The sequence shown here is derived from an EMBL/GenBank/DDBJ whole genome shotgun (WGS) entry which is preliminary data.</text>
</comment>
<comment type="similarity">
    <text evidence="1">Belongs to the DegT/DnrJ/EryC1 family.</text>
</comment>
<keyword evidence="2" id="KW-0808">Transferase</keyword>
<keyword evidence="2" id="KW-0032">Aminotransferase</keyword>
<sequence>MKEQMAINGGEPVRSKPLPPMLRGAMVYGEEETEHVAKVVTAGSPFRYYGPNLQGAVEEFERLMAERLNVSYVLGVSSCTAALIVALKALGIGYGDKVIVPANTFTATAGAVVCANAVPVFVDMDDTLNMDVDDLERVMDDEVKAIIAVHINGSACDMDRVMAFARKYDLPVIEDVAQSLGCTYKGRYCGTIGDIGVYSFQMQKILTAGEGGAVVTNSPELFERAARYHDQGNFRDKGKHQITPKFSFIGQNYRMNEMTGAVMIEQWKKLDTVISAMRKHHQTIREALNTQLPGIRIRPSIDLQGDVDCVFALQHATKAAADSFVKAMNAENIFCFKMYGGEPIYMQSFFLHQRTTDKDNFPFNYPFQKPVIYSKGMCPHAEDLLQRTTLLPVSPVMTDEDTQDIIKAVVKVYKGLNLEEISWPNSSLA</sequence>
<dbReference type="Proteomes" id="UP000838821">
    <property type="component" value="Unassembled WGS sequence"/>
</dbReference>
<evidence type="ECO:0000256" key="1">
    <source>
        <dbReference type="RuleBase" id="RU004508"/>
    </source>
</evidence>
<dbReference type="EC" id="2.6.1.109" evidence="2"/>
<dbReference type="Gene3D" id="3.40.640.10">
    <property type="entry name" value="Type I PLP-dependent aspartate aminotransferase-like (Major domain)"/>
    <property type="match status" value="1"/>
</dbReference>
<dbReference type="EMBL" id="CAKMMW010000020">
    <property type="protein sequence ID" value="CAH1221381.1"/>
    <property type="molecule type" value="Genomic_DNA"/>
</dbReference>
<dbReference type="InterPro" id="IPR015424">
    <property type="entry name" value="PyrdxlP-dep_Trfase"/>
</dbReference>
<dbReference type="InterPro" id="IPR015422">
    <property type="entry name" value="PyrdxlP-dep_Trfase_small"/>
</dbReference>
<dbReference type="PANTHER" id="PTHR30244">
    <property type="entry name" value="TRANSAMINASE"/>
    <property type="match status" value="1"/>
</dbReference>
<dbReference type="PIRSF" id="PIRSF000390">
    <property type="entry name" value="PLP_StrS"/>
    <property type="match status" value="1"/>
</dbReference>
<organism evidence="2 3">
    <name type="scientific">Paenibacillus allorhizoplanae</name>
    <dbReference type="NCBI Taxonomy" id="2905648"/>
    <lineage>
        <taxon>Bacteria</taxon>
        <taxon>Bacillati</taxon>
        <taxon>Bacillota</taxon>
        <taxon>Bacilli</taxon>
        <taxon>Bacillales</taxon>
        <taxon>Paenibacillaceae</taxon>
        <taxon>Paenibacillus</taxon>
    </lineage>
</organism>